<dbReference type="AlphaFoldDB" id="A0A9X2KIF9"/>
<evidence type="ECO:0000313" key="4">
    <source>
        <dbReference type="Proteomes" id="UP001139502"/>
    </source>
</evidence>
<dbReference type="EMBL" id="JANAFB010000020">
    <property type="protein sequence ID" value="MCP3426203.1"/>
    <property type="molecule type" value="Genomic_DNA"/>
</dbReference>
<organism evidence="3 4">
    <name type="scientific">Rothia santali</name>
    <dbReference type="NCBI Taxonomy" id="2949643"/>
    <lineage>
        <taxon>Bacteria</taxon>
        <taxon>Bacillati</taxon>
        <taxon>Actinomycetota</taxon>
        <taxon>Actinomycetes</taxon>
        <taxon>Micrococcales</taxon>
        <taxon>Micrococcaceae</taxon>
        <taxon>Rothia</taxon>
    </lineage>
</organism>
<protein>
    <submittedName>
        <fullName evidence="3">FAD-dependent oxidoreductase</fullName>
    </submittedName>
</protein>
<proteinExistence type="predicted"/>
<gene>
    <name evidence="3" type="ORF">NBM05_09330</name>
</gene>
<accession>A0A9X2KIF9</accession>
<dbReference type="SUPFAM" id="SSF54373">
    <property type="entry name" value="FAD-linked reductases, C-terminal domain"/>
    <property type="match status" value="1"/>
</dbReference>
<dbReference type="InterPro" id="IPR036188">
    <property type="entry name" value="FAD/NAD-bd_sf"/>
</dbReference>
<comment type="caution">
    <text evidence="3">The sequence shown here is derived from an EMBL/GenBank/DDBJ whole genome shotgun (WGS) entry which is preliminary data.</text>
</comment>
<dbReference type="Gene3D" id="3.30.9.10">
    <property type="entry name" value="D-Amino Acid Oxidase, subunit A, domain 2"/>
    <property type="match status" value="1"/>
</dbReference>
<dbReference type="Proteomes" id="UP001139502">
    <property type="component" value="Unassembled WGS sequence"/>
</dbReference>
<dbReference type="RefSeq" id="WP_254166754.1">
    <property type="nucleotide sequence ID" value="NZ_JANAFB010000020.1"/>
</dbReference>
<dbReference type="Pfam" id="PF01266">
    <property type="entry name" value="DAO"/>
    <property type="match status" value="1"/>
</dbReference>
<keyword evidence="4" id="KW-1185">Reference proteome</keyword>
<evidence type="ECO:0000313" key="3">
    <source>
        <dbReference type="EMBL" id="MCP3426203.1"/>
    </source>
</evidence>
<dbReference type="InterPro" id="IPR006076">
    <property type="entry name" value="FAD-dep_OxRdtase"/>
</dbReference>
<dbReference type="PANTHER" id="PTHR13847">
    <property type="entry name" value="SARCOSINE DEHYDROGENASE-RELATED"/>
    <property type="match status" value="1"/>
</dbReference>
<evidence type="ECO:0000256" key="1">
    <source>
        <dbReference type="ARBA" id="ARBA00023002"/>
    </source>
</evidence>
<sequence>MRIAVVGAGIVGVQTAWQLRRRGHRVVVVSPDVGEGASWAAAGMLAPVSEVQYGQERLYPLMMQARDEYPPLIADLERATPRPHGYLENGTVLLGWDAADRRSIADRAQVQREHGMAVADLAGRALRRAEPALNPQLTSGYAAPGDQQVDPRLLIGALTDALGRDLDPAAFPGAGPAAEWVRGAVERIDAAGEEGWRLTLAAGGDSSPAAAQKSPGTSRTLSADRVLVAAGMGYGRIAGVTERLPLDLRPVHGDVLRLRLVPGQLLPGEDHLISATIRATVRGRQVYLVPRGDGGLVIGASVREDRLEGVSAGGVQELLDDAVTVLPAVKDMELVEMTARARPGTPDDIPYLGRVPGAEGVVVSTGYSRHGILLAPLGARLAADLLTDRPLGDHDAALLAGMDPARFSPSLERTPA</sequence>
<dbReference type="Gene3D" id="3.50.50.60">
    <property type="entry name" value="FAD/NAD(P)-binding domain"/>
    <property type="match status" value="1"/>
</dbReference>
<dbReference type="GO" id="GO:0016491">
    <property type="term" value="F:oxidoreductase activity"/>
    <property type="evidence" value="ECO:0007669"/>
    <property type="project" value="UniProtKB-KW"/>
</dbReference>
<evidence type="ECO:0000259" key="2">
    <source>
        <dbReference type="Pfam" id="PF01266"/>
    </source>
</evidence>
<feature type="domain" description="FAD dependent oxidoreductase" evidence="2">
    <location>
        <begin position="2"/>
        <end position="385"/>
    </location>
</feature>
<dbReference type="SUPFAM" id="SSF51905">
    <property type="entry name" value="FAD/NAD(P)-binding domain"/>
    <property type="match status" value="1"/>
</dbReference>
<keyword evidence="1" id="KW-0560">Oxidoreductase</keyword>
<name>A0A9X2KIF9_9MICC</name>
<reference evidence="3" key="1">
    <citation type="submission" date="2022-06" db="EMBL/GenBank/DDBJ databases">
        <title>Rothia sp. isolated from sandalwood seedling.</title>
        <authorList>
            <person name="Tuikhar N."/>
            <person name="Kirdat K."/>
            <person name="Thorat V."/>
            <person name="Swetha P."/>
            <person name="Padma S."/>
            <person name="Sundararaj R."/>
            <person name="Yadav A."/>
        </authorList>
    </citation>
    <scope>NUCLEOTIDE SEQUENCE</scope>
    <source>
        <strain evidence="3">AR01</strain>
    </source>
</reference>
<dbReference type="PANTHER" id="PTHR13847:SF289">
    <property type="entry name" value="GLYCINE OXIDASE"/>
    <property type="match status" value="1"/>
</dbReference>
<dbReference type="GO" id="GO:0005737">
    <property type="term" value="C:cytoplasm"/>
    <property type="evidence" value="ECO:0007669"/>
    <property type="project" value="TreeGrafter"/>
</dbReference>